<reference evidence="2 3" key="1">
    <citation type="submission" date="2019-06" db="EMBL/GenBank/DDBJ databases">
        <title>Pac Bio to generate improved reference genome sequences for organisms with transposon mutant libraries (support for FEBA project).</title>
        <authorList>
            <person name="Blow M."/>
        </authorList>
    </citation>
    <scope>NUCLEOTIDE SEQUENCE [LARGE SCALE GENOMIC DNA]</scope>
    <source>
        <strain evidence="2 3">USDA 1844</strain>
    </source>
</reference>
<gene>
    <name evidence="2" type="ORF">BCL32_2097</name>
</gene>
<comment type="caution">
    <text evidence="2">The sequence shown here is derived from an EMBL/GenBank/DDBJ whole genome shotgun (WGS) entry which is preliminary data.</text>
</comment>
<dbReference type="AlphaFoldDB" id="A0A559TGV2"/>
<feature type="transmembrane region" description="Helical" evidence="1">
    <location>
        <begin position="35"/>
        <end position="53"/>
    </location>
</feature>
<dbReference type="EMBL" id="VISO01000002">
    <property type="protein sequence ID" value="TVZ73830.1"/>
    <property type="molecule type" value="Genomic_DNA"/>
</dbReference>
<keyword evidence="1" id="KW-0472">Membrane</keyword>
<protein>
    <submittedName>
        <fullName evidence="2">Uncharacterized protein</fullName>
    </submittedName>
</protein>
<feature type="transmembrane region" description="Helical" evidence="1">
    <location>
        <begin position="12"/>
        <end position="29"/>
    </location>
</feature>
<dbReference type="Proteomes" id="UP000319824">
    <property type="component" value="Unassembled WGS sequence"/>
</dbReference>
<organism evidence="2 3">
    <name type="scientific">Rhizobium mongolense USDA 1844</name>
    <dbReference type="NCBI Taxonomy" id="1079460"/>
    <lineage>
        <taxon>Bacteria</taxon>
        <taxon>Pseudomonadati</taxon>
        <taxon>Pseudomonadota</taxon>
        <taxon>Alphaproteobacteria</taxon>
        <taxon>Hyphomicrobiales</taxon>
        <taxon>Rhizobiaceae</taxon>
        <taxon>Rhizobium/Agrobacterium group</taxon>
        <taxon>Rhizobium</taxon>
    </lineage>
</organism>
<keyword evidence="1" id="KW-0812">Transmembrane</keyword>
<evidence type="ECO:0000313" key="3">
    <source>
        <dbReference type="Proteomes" id="UP000319824"/>
    </source>
</evidence>
<sequence>MLTLARTAVSFMVKWTVIFVLAVITVFWTMKVLHWAGFSYLPTIFMFLCRSGFQQCWLQWRSSIYFTI</sequence>
<evidence type="ECO:0000256" key="1">
    <source>
        <dbReference type="SAM" id="Phobius"/>
    </source>
</evidence>
<evidence type="ECO:0000313" key="2">
    <source>
        <dbReference type="EMBL" id="TVZ73830.1"/>
    </source>
</evidence>
<name>A0A559TGV2_9HYPH</name>
<proteinExistence type="predicted"/>
<accession>A0A559TGV2</accession>
<keyword evidence="1" id="KW-1133">Transmembrane helix</keyword>